<gene>
    <name evidence="2" type="primary">sciN_1</name>
    <name evidence="2" type="ORF">BURPS1710A_A2626</name>
</gene>
<feature type="signal peptide" evidence="1">
    <location>
        <begin position="1"/>
        <end position="33"/>
    </location>
</feature>
<dbReference type="AlphaFoldDB" id="A0A0E1VRR1"/>
<dbReference type="InterPro" id="IPR038706">
    <property type="entry name" value="Type_VI_SciN-like_sf"/>
</dbReference>
<dbReference type="Pfam" id="PF12790">
    <property type="entry name" value="T6SS-SciN"/>
    <property type="match status" value="1"/>
</dbReference>
<evidence type="ECO:0000256" key="1">
    <source>
        <dbReference type="SAM" id="SignalP"/>
    </source>
</evidence>
<dbReference type="HOGENOM" id="CLU_092347_2_0_4"/>
<name>A0A0E1VRR1_BURPE</name>
<evidence type="ECO:0000313" key="2">
    <source>
        <dbReference type="EMBL" id="EET02769.1"/>
    </source>
</evidence>
<feature type="chain" id="PRO_5002388078" evidence="1">
    <location>
        <begin position="34"/>
        <end position="180"/>
    </location>
</feature>
<organism evidence="2">
    <name type="scientific">Burkholderia pseudomallei 1710a</name>
    <dbReference type="NCBI Taxonomy" id="320371"/>
    <lineage>
        <taxon>Bacteria</taxon>
        <taxon>Pseudomonadati</taxon>
        <taxon>Pseudomonadota</taxon>
        <taxon>Betaproteobacteria</taxon>
        <taxon>Burkholderiales</taxon>
        <taxon>Burkholderiaceae</taxon>
        <taxon>Burkholderia</taxon>
        <taxon>pseudomallei group</taxon>
    </lineage>
</organism>
<dbReference type="Gene3D" id="2.60.40.4150">
    <property type="entry name" value="Type VI secretion system, lipoprotein SciN"/>
    <property type="match status" value="1"/>
</dbReference>
<dbReference type="RefSeq" id="WP_004529643.1">
    <property type="nucleotide sequence ID" value="NZ_CM000833.1"/>
</dbReference>
<dbReference type="GeneID" id="93062180"/>
<sequence>MAFPFFFRREAARRTAVKRVVAAMVCASLAACASLPARKETADLIVKIKVSEGANPDEHQRPAPVMVRLYELKSAGAFENADFFTLQSDSRKVLGDDAIATDEFVMRPGDTRDIHRRADSAGTSVGVLVGYRELGKSVWRAVHKLRPAPEDAWYRAFTPRTKIKLNVDVGQQTVTITELE</sequence>
<accession>A0A0E1VRR1</accession>
<proteinExistence type="predicted"/>
<dbReference type="EMBL" id="CM000833">
    <property type="protein sequence ID" value="EET02769.1"/>
    <property type="molecule type" value="Genomic_DNA"/>
</dbReference>
<dbReference type="NCBIfam" id="TIGR03352">
    <property type="entry name" value="VI_chp_3"/>
    <property type="match status" value="1"/>
</dbReference>
<reference evidence="2" key="1">
    <citation type="submission" date="2009-05" db="EMBL/GenBank/DDBJ databases">
        <authorList>
            <person name="Harkins D.M."/>
            <person name="DeShazer D."/>
            <person name="Woods D.E."/>
            <person name="Brinkac L.M."/>
            <person name="Brown K.A."/>
            <person name="Hung G.C."/>
            <person name="Tuanyok A."/>
            <person name="Zhang B."/>
            <person name="Nierman W.C."/>
        </authorList>
    </citation>
    <scope>NUCLEOTIDE SEQUENCE [LARGE SCALE GENOMIC DNA]</scope>
    <source>
        <strain evidence="2">1710a</strain>
    </source>
</reference>
<dbReference type="InterPro" id="IPR017734">
    <property type="entry name" value="T6SS_SciN"/>
</dbReference>
<dbReference type="Proteomes" id="UP000001812">
    <property type="component" value="Chromosome II"/>
</dbReference>
<keyword evidence="1" id="KW-0732">Signal</keyword>
<protein>
    <submittedName>
        <fullName evidence="2">SciN protein</fullName>
    </submittedName>
</protein>
<dbReference type="PANTHER" id="PTHR37625:SF4">
    <property type="entry name" value="OUTER MEMBRANE LIPOPROTEIN"/>
    <property type="match status" value="1"/>
</dbReference>
<dbReference type="PANTHER" id="PTHR37625">
    <property type="entry name" value="OUTER MEMBRANE LIPOPROTEIN-RELATED"/>
    <property type="match status" value="1"/>
</dbReference>